<dbReference type="GO" id="GO:0006508">
    <property type="term" value="P:proteolysis"/>
    <property type="evidence" value="ECO:0007669"/>
    <property type="project" value="InterPro"/>
</dbReference>
<dbReference type="EMBL" id="CP016076">
    <property type="protein sequence ID" value="APU12386.1"/>
    <property type="molecule type" value="Genomic_DNA"/>
</dbReference>
<evidence type="ECO:0000259" key="4">
    <source>
        <dbReference type="PROSITE" id="PS50240"/>
    </source>
</evidence>
<organism evidence="5 6">
    <name type="scientific">Actinoalloteichus fjordicus</name>
    <dbReference type="NCBI Taxonomy" id="1612552"/>
    <lineage>
        <taxon>Bacteria</taxon>
        <taxon>Bacillati</taxon>
        <taxon>Actinomycetota</taxon>
        <taxon>Actinomycetes</taxon>
        <taxon>Pseudonocardiales</taxon>
        <taxon>Pseudonocardiaceae</taxon>
        <taxon>Actinoalloteichus</taxon>
    </lineage>
</organism>
<keyword evidence="2" id="KW-1015">Disulfide bond</keyword>
<accession>A0AAC9L7T1</accession>
<dbReference type="Gene3D" id="2.40.10.10">
    <property type="entry name" value="Trypsin-like serine proteases"/>
    <property type="match status" value="1"/>
</dbReference>
<feature type="signal peptide" evidence="3">
    <location>
        <begin position="1"/>
        <end position="24"/>
    </location>
</feature>
<protein>
    <submittedName>
        <fullName evidence="5">Trypsin</fullName>
    </submittedName>
</protein>
<dbReference type="SUPFAM" id="SSF50494">
    <property type="entry name" value="Trypsin-like serine proteases"/>
    <property type="match status" value="1"/>
</dbReference>
<sequence>MRMPRILGAVLAAVVMLSAALAGAGGATAASRTAPRIVGGVQSAENQSFMVSIQRPAEGREHWCGGALVDPRWVVTTAHCLQGDLGSYTARIGSNDRSAGGEYLRVVEMVAHPDWDGLHGDIALMRLERAASARPIAVATSSPKHGDAIRLLGWGKTCNTYECSWEYPRMLRELDRTVTFDAMCSRATIHSGTELCMDVTNQATSCYGDSGGPAVERQPLGGWSLVGLDSRGGTSVCGELGLIYTDATAYQSWIRSTVTG</sequence>
<dbReference type="GO" id="GO:0004252">
    <property type="term" value="F:serine-type endopeptidase activity"/>
    <property type="evidence" value="ECO:0007669"/>
    <property type="project" value="InterPro"/>
</dbReference>
<dbReference type="RefSeq" id="WP_083682844.1">
    <property type="nucleotide sequence ID" value="NZ_CP016076.1"/>
</dbReference>
<feature type="domain" description="Peptidase S1" evidence="4">
    <location>
        <begin position="37"/>
        <end position="259"/>
    </location>
</feature>
<dbReference type="PANTHER" id="PTHR24276">
    <property type="entry name" value="POLYSERASE-RELATED"/>
    <property type="match status" value="1"/>
</dbReference>
<feature type="chain" id="PRO_5042259061" evidence="3">
    <location>
        <begin position="25"/>
        <end position="260"/>
    </location>
</feature>
<dbReference type="InterPro" id="IPR043504">
    <property type="entry name" value="Peptidase_S1_PA_chymotrypsin"/>
</dbReference>
<evidence type="ECO:0000313" key="5">
    <source>
        <dbReference type="EMBL" id="APU12386.1"/>
    </source>
</evidence>
<dbReference type="PROSITE" id="PS50240">
    <property type="entry name" value="TRYPSIN_DOM"/>
    <property type="match status" value="1"/>
</dbReference>
<gene>
    <name evidence="5" type="ORF">UA74_01490</name>
</gene>
<keyword evidence="6" id="KW-1185">Reference proteome</keyword>
<evidence type="ECO:0000256" key="2">
    <source>
        <dbReference type="ARBA" id="ARBA00023157"/>
    </source>
</evidence>
<dbReference type="InterPro" id="IPR001314">
    <property type="entry name" value="Peptidase_S1A"/>
</dbReference>
<dbReference type="PRINTS" id="PR00722">
    <property type="entry name" value="CHYMOTRYPSIN"/>
</dbReference>
<dbReference type="KEGG" id="acad:UA74_01490"/>
<proteinExistence type="inferred from homology"/>
<dbReference type="InterPro" id="IPR050430">
    <property type="entry name" value="Peptidase_S1"/>
</dbReference>
<dbReference type="SMART" id="SM00020">
    <property type="entry name" value="Tryp_SPc"/>
    <property type="match status" value="1"/>
</dbReference>
<evidence type="ECO:0000256" key="3">
    <source>
        <dbReference type="SAM" id="SignalP"/>
    </source>
</evidence>
<dbReference type="Pfam" id="PF00089">
    <property type="entry name" value="Trypsin"/>
    <property type="match status" value="1"/>
</dbReference>
<dbReference type="PANTHER" id="PTHR24276:SF98">
    <property type="entry name" value="FI18310P1-RELATED"/>
    <property type="match status" value="1"/>
</dbReference>
<comment type="similarity">
    <text evidence="1">Belongs to the peptidase S1 family.</text>
</comment>
<dbReference type="InterPro" id="IPR009003">
    <property type="entry name" value="Peptidase_S1_PA"/>
</dbReference>
<dbReference type="CDD" id="cd00190">
    <property type="entry name" value="Tryp_SPc"/>
    <property type="match status" value="1"/>
</dbReference>
<dbReference type="AlphaFoldDB" id="A0AAC9L7T1"/>
<evidence type="ECO:0000313" key="6">
    <source>
        <dbReference type="Proteomes" id="UP000185511"/>
    </source>
</evidence>
<reference evidence="6" key="1">
    <citation type="submission" date="2016-06" db="EMBL/GenBank/DDBJ databases">
        <title>Complete genome sequence of Actinoalloteichus fjordicus DSM 46855 (=ADI127-17), type strain of the new species Actinoalloteichus fjordicus.</title>
        <authorList>
            <person name="Ruckert C."/>
            <person name="Nouioui I."/>
            <person name="Willmese J."/>
            <person name="van Wezel G."/>
            <person name="Klenk H.-P."/>
            <person name="Kalinowski J."/>
            <person name="Zotchev S.B."/>
        </authorList>
    </citation>
    <scope>NUCLEOTIDE SEQUENCE [LARGE SCALE GENOMIC DNA]</scope>
    <source>
        <strain evidence="6">ADI127-7</strain>
    </source>
</reference>
<evidence type="ECO:0000256" key="1">
    <source>
        <dbReference type="ARBA" id="ARBA00007664"/>
    </source>
</evidence>
<name>A0AAC9L7T1_9PSEU</name>
<dbReference type="Proteomes" id="UP000185511">
    <property type="component" value="Chromosome"/>
</dbReference>
<dbReference type="InterPro" id="IPR001254">
    <property type="entry name" value="Trypsin_dom"/>
</dbReference>
<keyword evidence="3" id="KW-0732">Signal</keyword>